<dbReference type="PANTHER" id="PTHR33600:SF3">
    <property type="entry name" value="PLASTID DIVISION PROTEIN PDV2"/>
    <property type="match status" value="1"/>
</dbReference>
<evidence type="ECO:0000256" key="2">
    <source>
        <dbReference type="SAM" id="Phobius"/>
    </source>
</evidence>
<dbReference type="EnsemblPlants" id="QL11p040051:mrna">
    <property type="protein sequence ID" value="QL11p040051:mrna"/>
    <property type="gene ID" value="QL11p040051"/>
</dbReference>
<dbReference type="InterPro" id="IPR038939">
    <property type="entry name" value="PDV1/PDV2"/>
</dbReference>
<sequence length="168" mass="18643">MEEEGIGLVLAKATELRFKISNCIHKATTNSTNGLPEQEVTDKDEEEEEEQEQEEMERLLNISDALESLENQLSSLQGQGVKCGNSAQQRQGYIAIGIVVLAGQLHACMFVFIYIHIKVIRLYSLYNRSLGCSTTTPFGRVGTFPSLSAWRSRGRAWVHAAGAAFFLC</sequence>
<proteinExistence type="predicted"/>
<evidence type="ECO:0000313" key="4">
    <source>
        <dbReference type="Proteomes" id="UP000594261"/>
    </source>
</evidence>
<dbReference type="PANTHER" id="PTHR33600">
    <property type="entry name" value="PLASTID DIVISION PROTEIN PDV2"/>
    <property type="match status" value="1"/>
</dbReference>
<dbReference type="Proteomes" id="UP000594261">
    <property type="component" value="Chromosome 11"/>
</dbReference>
<dbReference type="AlphaFoldDB" id="A0A7N2MZ23"/>
<feature type="region of interest" description="Disordered" evidence="1">
    <location>
        <begin position="29"/>
        <end position="53"/>
    </location>
</feature>
<reference evidence="3 4" key="1">
    <citation type="journal article" date="2016" name="G3 (Bethesda)">
        <title>First Draft Assembly and Annotation of the Genome of a California Endemic Oak Quercus lobata Nee (Fagaceae).</title>
        <authorList>
            <person name="Sork V.L."/>
            <person name="Fitz-Gibbon S.T."/>
            <person name="Puiu D."/>
            <person name="Crepeau M."/>
            <person name="Gugger P.F."/>
            <person name="Sherman R."/>
            <person name="Stevens K."/>
            <person name="Langley C.H."/>
            <person name="Pellegrini M."/>
            <person name="Salzberg S.L."/>
        </authorList>
    </citation>
    <scope>NUCLEOTIDE SEQUENCE [LARGE SCALE GENOMIC DNA]</scope>
    <source>
        <strain evidence="3 4">cv. SW786</strain>
    </source>
</reference>
<dbReference type="InParanoid" id="A0A7N2MZ23"/>
<keyword evidence="2" id="KW-0812">Transmembrane</keyword>
<keyword evidence="2" id="KW-0472">Membrane</keyword>
<reference evidence="3" key="2">
    <citation type="submission" date="2021-01" db="UniProtKB">
        <authorList>
            <consortium name="EnsemblPlants"/>
        </authorList>
    </citation>
    <scope>IDENTIFICATION</scope>
</reference>
<dbReference type="GO" id="GO:0010020">
    <property type="term" value="P:chloroplast fission"/>
    <property type="evidence" value="ECO:0007669"/>
    <property type="project" value="InterPro"/>
</dbReference>
<feature type="transmembrane region" description="Helical" evidence="2">
    <location>
        <begin position="92"/>
        <end position="115"/>
    </location>
</feature>
<accession>A0A7N2MZ23</accession>
<evidence type="ECO:0000313" key="3">
    <source>
        <dbReference type="EnsemblPlants" id="QL11p040051:mrna"/>
    </source>
</evidence>
<dbReference type="EMBL" id="LRBV02000011">
    <property type="status" value="NOT_ANNOTATED_CDS"/>
    <property type="molecule type" value="Genomic_DNA"/>
</dbReference>
<feature type="compositionally biased region" description="Acidic residues" evidence="1">
    <location>
        <begin position="42"/>
        <end position="53"/>
    </location>
</feature>
<evidence type="ECO:0000256" key="1">
    <source>
        <dbReference type="SAM" id="MobiDB-lite"/>
    </source>
</evidence>
<name>A0A7N2MZ23_QUELO</name>
<dbReference type="Gramene" id="QL11p040051:mrna">
    <property type="protein sequence ID" value="QL11p040051:mrna"/>
    <property type="gene ID" value="QL11p040051"/>
</dbReference>
<organism evidence="3 4">
    <name type="scientific">Quercus lobata</name>
    <name type="common">Valley oak</name>
    <dbReference type="NCBI Taxonomy" id="97700"/>
    <lineage>
        <taxon>Eukaryota</taxon>
        <taxon>Viridiplantae</taxon>
        <taxon>Streptophyta</taxon>
        <taxon>Embryophyta</taxon>
        <taxon>Tracheophyta</taxon>
        <taxon>Spermatophyta</taxon>
        <taxon>Magnoliopsida</taxon>
        <taxon>eudicotyledons</taxon>
        <taxon>Gunneridae</taxon>
        <taxon>Pentapetalae</taxon>
        <taxon>rosids</taxon>
        <taxon>fabids</taxon>
        <taxon>Fagales</taxon>
        <taxon>Fagaceae</taxon>
        <taxon>Quercus</taxon>
    </lineage>
</organism>
<keyword evidence="4" id="KW-1185">Reference proteome</keyword>
<protein>
    <submittedName>
        <fullName evidence="3">Uncharacterized protein</fullName>
    </submittedName>
</protein>
<keyword evidence="2" id="KW-1133">Transmembrane helix</keyword>